<dbReference type="Gramene" id="rna47946">
    <property type="protein sequence ID" value="RHN41605.1"/>
    <property type="gene ID" value="gene47946"/>
</dbReference>
<sequence length="102" mass="11367">MRRGRNSPKSVNFLSDFCRNLGTYSVLVGNSFSRAFSSDRAFLSVCLLSRSFGYLMPSTSSCTSTHTIIITKFSTSSIILHKVTNTLSCSFSFNLFFSRPKP</sequence>
<comment type="caution">
    <text evidence="1">The sequence shown here is derived from an EMBL/GenBank/DDBJ whole genome shotgun (WGS) entry which is preliminary data.</text>
</comment>
<organism evidence="1 2">
    <name type="scientific">Medicago truncatula</name>
    <name type="common">Barrel medic</name>
    <name type="synonym">Medicago tribuloides</name>
    <dbReference type="NCBI Taxonomy" id="3880"/>
    <lineage>
        <taxon>Eukaryota</taxon>
        <taxon>Viridiplantae</taxon>
        <taxon>Streptophyta</taxon>
        <taxon>Embryophyta</taxon>
        <taxon>Tracheophyta</taxon>
        <taxon>Spermatophyta</taxon>
        <taxon>Magnoliopsida</taxon>
        <taxon>eudicotyledons</taxon>
        <taxon>Gunneridae</taxon>
        <taxon>Pentapetalae</taxon>
        <taxon>rosids</taxon>
        <taxon>fabids</taxon>
        <taxon>Fabales</taxon>
        <taxon>Fabaceae</taxon>
        <taxon>Papilionoideae</taxon>
        <taxon>50 kb inversion clade</taxon>
        <taxon>NPAAA clade</taxon>
        <taxon>Hologalegina</taxon>
        <taxon>IRL clade</taxon>
        <taxon>Trifolieae</taxon>
        <taxon>Medicago</taxon>
    </lineage>
</organism>
<evidence type="ECO:0000313" key="2">
    <source>
        <dbReference type="Proteomes" id="UP000265566"/>
    </source>
</evidence>
<accession>A0A396GS57</accession>
<protein>
    <submittedName>
        <fullName evidence="1">Uncharacterized protein</fullName>
    </submittedName>
</protein>
<dbReference type="Proteomes" id="UP000265566">
    <property type="component" value="Chromosome 8"/>
</dbReference>
<gene>
    <name evidence="1" type="ORF">MtrunA17_Chr8g0367841</name>
</gene>
<proteinExistence type="predicted"/>
<reference evidence="2" key="1">
    <citation type="journal article" date="2018" name="Nat. Plants">
        <title>Whole-genome landscape of Medicago truncatula symbiotic genes.</title>
        <authorList>
            <person name="Pecrix Y."/>
            <person name="Staton S.E."/>
            <person name="Sallet E."/>
            <person name="Lelandais-Briere C."/>
            <person name="Moreau S."/>
            <person name="Carrere S."/>
            <person name="Blein T."/>
            <person name="Jardinaud M.F."/>
            <person name="Latrasse D."/>
            <person name="Zouine M."/>
            <person name="Zahm M."/>
            <person name="Kreplak J."/>
            <person name="Mayjonade B."/>
            <person name="Satge C."/>
            <person name="Perez M."/>
            <person name="Cauet S."/>
            <person name="Marande W."/>
            <person name="Chantry-Darmon C."/>
            <person name="Lopez-Roques C."/>
            <person name="Bouchez O."/>
            <person name="Berard A."/>
            <person name="Debelle F."/>
            <person name="Munos S."/>
            <person name="Bendahmane A."/>
            <person name="Berges H."/>
            <person name="Niebel A."/>
            <person name="Buitink J."/>
            <person name="Frugier F."/>
            <person name="Benhamed M."/>
            <person name="Crespi M."/>
            <person name="Gouzy J."/>
            <person name="Gamas P."/>
        </authorList>
    </citation>
    <scope>NUCLEOTIDE SEQUENCE [LARGE SCALE GENOMIC DNA]</scope>
    <source>
        <strain evidence="2">cv. Jemalong A17</strain>
    </source>
</reference>
<dbReference type="AlphaFoldDB" id="A0A396GS57"/>
<dbReference type="EMBL" id="PSQE01000008">
    <property type="protein sequence ID" value="RHN41605.1"/>
    <property type="molecule type" value="Genomic_DNA"/>
</dbReference>
<name>A0A396GS57_MEDTR</name>
<evidence type="ECO:0000313" key="1">
    <source>
        <dbReference type="EMBL" id="RHN41605.1"/>
    </source>
</evidence>